<reference evidence="1 2" key="1">
    <citation type="submission" date="2017-12" db="EMBL/GenBank/DDBJ databases">
        <title>Chromulinavorax destructans is a abundant pathogen of dominant heterotrophic picoflagllates.</title>
        <authorList>
            <person name="Deeg C.M."/>
            <person name="Zimmer M."/>
            <person name="Suttle C.A."/>
        </authorList>
    </citation>
    <scope>NUCLEOTIDE SEQUENCE [LARGE SCALE GENOMIC DNA]</scope>
    <source>
        <strain evidence="1 2">SeV1</strain>
    </source>
</reference>
<evidence type="ECO:0000313" key="2">
    <source>
        <dbReference type="Proteomes" id="UP000254834"/>
    </source>
</evidence>
<organism evidence="1 2">
    <name type="scientific">Candidatus Chromulinivorax destructor</name>
    <dbReference type="NCBI Taxonomy" id="2066483"/>
    <lineage>
        <taxon>Bacteria</taxon>
        <taxon>Candidatus Babelota</taxon>
        <taxon>Candidatus Babeliae</taxon>
        <taxon>Candidatus Babeliales</taxon>
        <taxon>Candidatus Chromulinivoraceae</taxon>
        <taxon>Candidatus Chromulinivorax</taxon>
    </lineage>
</organism>
<accession>A0A345ZA94</accession>
<proteinExistence type="predicted"/>
<name>A0A345ZA94_9BACT</name>
<keyword evidence="2" id="KW-1185">Reference proteome</keyword>
<protein>
    <submittedName>
        <fullName evidence="1">Uncharacterized protein</fullName>
    </submittedName>
</protein>
<dbReference type="AlphaFoldDB" id="A0A345ZA94"/>
<dbReference type="KEGG" id="cdes:C0J27_00400"/>
<dbReference type="Proteomes" id="UP000254834">
    <property type="component" value="Chromosome"/>
</dbReference>
<dbReference type="PROSITE" id="PS51257">
    <property type="entry name" value="PROKAR_LIPOPROTEIN"/>
    <property type="match status" value="1"/>
</dbReference>
<sequence length="288" mass="33595">MRILLYMTCIIITSCMISKIDASMQNSLKSLENVNTPTANRLSDQHNSDDTVLYLRLPAKRKIFNQDNITDDLYNKKLTELQNKKSHMYSGRLRNTHLGRAPHEHKRTVSFYSLSQDTLQKAWNHPSVQELTLDKISKKDTTLTSKKIERKTPFLQDSFVDKKSKNSQKVDCCVQDAQQYSNKFFESDEIFSDQVELSLLENYILDNNHQSLPEQQHVSVDYVDEDNNDEIFNFDTFDNDLCIGTIDKHNDTVRQSSYNQTDQLDEGRIEKLLLDEYLDSLIYNDTEK</sequence>
<evidence type="ECO:0000313" key="1">
    <source>
        <dbReference type="EMBL" id="AXK60211.1"/>
    </source>
</evidence>
<gene>
    <name evidence="1" type="ORF">C0J27_00400</name>
</gene>
<dbReference type="EMBL" id="CP025544">
    <property type="protein sequence ID" value="AXK60211.1"/>
    <property type="molecule type" value="Genomic_DNA"/>
</dbReference>
<dbReference type="RefSeq" id="WP_115585226.1">
    <property type="nucleotide sequence ID" value="NZ_CP025544.1"/>
</dbReference>